<protein>
    <submittedName>
        <fullName evidence="1">YlbF family regulator</fullName>
    </submittedName>
</protein>
<evidence type="ECO:0000313" key="2">
    <source>
        <dbReference type="Proteomes" id="UP001597104"/>
    </source>
</evidence>
<gene>
    <name evidence="1" type="ORF">ACFQZ7_09515</name>
</gene>
<dbReference type="InterPro" id="IPR052767">
    <property type="entry name" value="Bact_com_dev_regulator"/>
</dbReference>
<evidence type="ECO:0000313" key="1">
    <source>
        <dbReference type="EMBL" id="MFD0897958.1"/>
    </source>
</evidence>
<dbReference type="PANTHER" id="PTHR38448:SF2">
    <property type="entry name" value="REGULATORY PROTEIN YLBF"/>
    <property type="match status" value="1"/>
</dbReference>
<comment type="caution">
    <text evidence="1">The sequence shown here is derived from an EMBL/GenBank/DDBJ whole genome shotgun (WGS) entry which is preliminary data.</text>
</comment>
<dbReference type="Proteomes" id="UP001597104">
    <property type="component" value="Unassembled WGS sequence"/>
</dbReference>
<sequence length="140" mass="15167">MVITENSVALLAQVDALVTALAASPLFKAYQQAQADLAADKQAQAKLAAFHAANTAFAAVADYGHHAPDYQSRRRQVRQLKRAATLWPTVAAFKRAEMDLQTALDEIGLQLADCISPDIKVVTGNPFYQTKQTQHCSVKG</sequence>
<dbReference type="EMBL" id="JBHTIO010000043">
    <property type="protein sequence ID" value="MFD0897958.1"/>
    <property type="molecule type" value="Genomic_DNA"/>
</dbReference>
<proteinExistence type="predicted"/>
<dbReference type="Pfam" id="PF06133">
    <property type="entry name" value="Com_YlbF"/>
    <property type="match status" value="1"/>
</dbReference>
<dbReference type="RefSeq" id="WP_137637719.1">
    <property type="nucleotide sequence ID" value="NZ_BJDN01000012.1"/>
</dbReference>
<dbReference type="InterPro" id="IPR010368">
    <property type="entry name" value="Com_YlbF"/>
</dbReference>
<name>A0ABW3EG65_9LACO</name>
<dbReference type="Gene3D" id="1.20.1500.10">
    <property type="entry name" value="YheA/YmcA-like"/>
    <property type="match status" value="1"/>
</dbReference>
<organism evidence="1 2">
    <name type="scientific">Loigolactobacillus binensis</name>
    <dbReference type="NCBI Taxonomy" id="2559922"/>
    <lineage>
        <taxon>Bacteria</taxon>
        <taxon>Bacillati</taxon>
        <taxon>Bacillota</taxon>
        <taxon>Bacilli</taxon>
        <taxon>Lactobacillales</taxon>
        <taxon>Lactobacillaceae</taxon>
        <taxon>Loigolactobacillus</taxon>
    </lineage>
</organism>
<reference evidence="2" key="1">
    <citation type="journal article" date="2019" name="Int. J. Syst. Evol. Microbiol.">
        <title>The Global Catalogue of Microorganisms (GCM) 10K type strain sequencing project: providing services to taxonomists for standard genome sequencing and annotation.</title>
        <authorList>
            <consortium name="The Broad Institute Genomics Platform"/>
            <consortium name="The Broad Institute Genome Sequencing Center for Infectious Disease"/>
            <person name="Wu L."/>
            <person name="Ma J."/>
        </authorList>
    </citation>
    <scope>NUCLEOTIDE SEQUENCE [LARGE SCALE GENOMIC DNA]</scope>
    <source>
        <strain evidence="2">CCM 8925</strain>
    </source>
</reference>
<dbReference type="InterPro" id="IPR023378">
    <property type="entry name" value="YheA/YmcA-like_dom_sf"/>
</dbReference>
<accession>A0ABW3EG65</accession>
<keyword evidence="2" id="KW-1185">Reference proteome</keyword>
<dbReference type="SUPFAM" id="SSF158622">
    <property type="entry name" value="YheA/YmcA-like"/>
    <property type="match status" value="1"/>
</dbReference>
<dbReference type="PANTHER" id="PTHR38448">
    <property type="entry name" value="REGULATORY PROTEIN YLBF-RELATED"/>
    <property type="match status" value="1"/>
</dbReference>